<sequence length="108" mass="11188">MVIAAVFLEIAVAWARIDYIEEQTGVEPTLPASIELEVLQTKPMHPLSLATESAEQHAALMAFAESAAKPAVSVASAELVAQPVGLGAFVESAAQPTALAVFAETIGD</sequence>
<dbReference type="AlphaFoldDB" id="Q69TD5"/>
<feature type="chain" id="PRO_5012113290" evidence="1">
    <location>
        <begin position="16"/>
        <end position="108"/>
    </location>
</feature>
<feature type="signal peptide" evidence="1">
    <location>
        <begin position="1"/>
        <end position="15"/>
    </location>
</feature>
<dbReference type="Proteomes" id="UP000000763">
    <property type="component" value="Chromosome 6"/>
</dbReference>
<keyword evidence="1" id="KW-0732">Signal</keyword>
<proteinExistence type="predicted"/>
<dbReference type="EMBL" id="AP004755">
    <property type="protein sequence ID" value="BAD35872.1"/>
    <property type="molecule type" value="Genomic_DNA"/>
</dbReference>
<reference evidence="3" key="2">
    <citation type="journal article" date="2008" name="Nucleic Acids Res.">
        <title>The rice annotation project database (RAP-DB): 2008 update.</title>
        <authorList>
            <consortium name="The rice annotation project (RAP)"/>
        </authorList>
    </citation>
    <scope>GENOME REANNOTATION</scope>
    <source>
        <strain evidence="3">cv. Nipponbare</strain>
    </source>
</reference>
<reference evidence="3" key="1">
    <citation type="journal article" date="2005" name="Nature">
        <title>The map-based sequence of the rice genome.</title>
        <authorList>
            <consortium name="International rice genome sequencing project (IRGSP)"/>
            <person name="Matsumoto T."/>
            <person name="Wu J."/>
            <person name="Kanamori H."/>
            <person name="Katayose Y."/>
            <person name="Fujisawa M."/>
            <person name="Namiki N."/>
            <person name="Mizuno H."/>
            <person name="Yamamoto K."/>
            <person name="Antonio B.A."/>
            <person name="Baba T."/>
            <person name="Sakata K."/>
            <person name="Nagamura Y."/>
            <person name="Aoki H."/>
            <person name="Arikawa K."/>
            <person name="Arita K."/>
            <person name="Bito T."/>
            <person name="Chiden Y."/>
            <person name="Fujitsuka N."/>
            <person name="Fukunaka R."/>
            <person name="Hamada M."/>
            <person name="Harada C."/>
            <person name="Hayashi A."/>
            <person name="Hijishita S."/>
            <person name="Honda M."/>
            <person name="Hosokawa S."/>
            <person name="Ichikawa Y."/>
            <person name="Idonuma A."/>
            <person name="Iijima M."/>
            <person name="Ikeda M."/>
            <person name="Ikeno M."/>
            <person name="Ito K."/>
            <person name="Ito S."/>
            <person name="Ito T."/>
            <person name="Ito Y."/>
            <person name="Ito Y."/>
            <person name="Iwabuchi A."/>
            <person name="Kamiya K."/>
            <person name="Karasawa W."/>
            <person name="Kurita K."/>
            <person name="Katagiri S."/>
            <person name="Kikuta A."/>
            <person name="Kobayashi H."/>
            <person name="Kobayashi N."/>
            <person name="Machita K."/>
            <person name="Maehara T."/>
            <person name="Masukawa M."/>
            <person name="Mizubayashi T."/>
            <person name="Mukai Y."/>
            <person name="Nagasaki H."/>
            <person name="Nagata Y."/>
            <person name="Naito S."/>
            <person name="Nakashima M."/>
            <person name="Nakama Y."/>
            <person name="Nakamichi Y."/>
            <person name="Nakamura M."/>
            <person name="Meguro A."/>
            <person name="Negishi M."/>
            <person name="Ohta I."/>
            <person name="Ohta T."/>
            <person name="Okamoto M."/>
            <person name="Ono N."/>
            <person name="Saji S."/>
            <person name="Sakaguchi M."/>
            <person name="Sakai K."/>
            <person name="Shibata M."/>
            <person name="Shimokawa T."/>
            <person name="Song J."/>
            <person name="Takazaki Y."/>
            <person name="Terasawa K."/>
            <person name="Tsugane M."/>
            <person name="Tsuji K."/>
            <person name="Ueda S."/>
            <person name="Waki K."/>
            <person name="Yamagata H."/>
            <person name="Yamamoto M."/>
            <person name="Yamamoto S."/>
            <person name="Yamane H."/>
            <person name="Yoshiki S."/>
            <person name="Yoshihara R."/>
            <person name="Yukawa K."/>
            <person name="Zhong H."/>
            <person name="Yano M."/>
            <person name="Yuan Q."/>
            <person name="Ouyang S."/>
            <person name="Liu J."/>
            <person name="Jones K.M."/>
            <person name="Gansberger K."/>
            <person name="Moffat K."/>
            <person name="Hill J."/>
            <person name="Bera J."/>
            <person name="Fadrosh D."/>
            <person name="Jin S."/>
            <person name="Johri S."/>
            <person name="Kim M."/>
            <person name="Overton L."/>
            <person name="Reardon M."/>
            <person name="Tsitrin T."/>
            <person name="Vuong H."/>
            <person name="Weaver B."/>
            <person name="Ciecko A."/>
            <person name="Tallon L."/>
            <person name="Jackson J."/>
            <person name="Pai G."/>
            <person name="Aken S.V."/>
            <person name="Utterback T."/>
            <person name="Reidmuller S."/>
            <person name="Feldblyum T."/>
            <person name="Hsiao J."/>
            <person name="Zismann V."/>
            <person name="Iobst S."/>
            <person name="de Vazeille A.R."/>
            <person name="Buell C.R."/>
            <person name="Ying K."/>
            <person name="Li Y."/>
            <person name="Lu T."/>
            <person name="Huang Y."/>
            <person name="Zhao Q."/>
            <person name="Feng Q."/>
            <person name="Zhang L."/>
            <person name="Zhu J."/>
            <person name="Weng Q."/>
            <person name="Mu J."/>
            <person name="Lu Y."/>
            <person name="Fan D."/>
            <person name="Liu Y."/>
            <person name="Guan J."/>
            <person name="Zhang Y."/>
            <person name="Yu S."/>
            <person name="Liu X."/>
            <person name="Zhang Y."/>
            <person name="Hong G."/>
            <person name="Han B."/>
            <person name="Choisne N."/>
            <person name="Demange N."/>
            <person name="Orjeda G."/>
            <person name="Samain S."/>
            <person name="Cattolico L."/>
            <person name="Pelletier E."/>
            <person name="Couloux A."/>
            <person name="Segurens B."/>
            <person name="Wincker P."/>
            <person name="D'Hont A."/>
            <person name="Scarpelli C."/>
            <person name="Weissenbach J."/>
            <person name="Salanoubat M."/>
            <person name="Quetier F."/>
            <person name="Yu Y."/>
            <person name="Kim H.R."/>
            <person name="Rambo T."/>
            <person name="Currie J."/>
            <person name="Collura K."/>
            <person name="Luo M."/>
            <person name="Yang T."/>
            <person name="Ammiraju J.S.S."/>
            <person name="Engler F."/>
            <person name="Soderlund C."/>
            <person name="Wing R.A."/>
            <person name="Palmer L.E."/>
            <person name="de la Bastide M."/>
            <person name="Spiegel L."/>
            <person name="Nascimento L."/>
            <person name="Zutavern T."/>
            <person name="O'Shaughnessy A."/>
            <person name="Dike S."/>
            <person name="Dedhia N."/>
            <person name="Preston R."/>
            <person name="Balija V."/>
            <person name="McCombie W.R."/>
            <person name="Chow T."/>
            <person name="Chen H."/>
            <person name="Chung M."/>
            <person name="Chen C."/>
            <person name="Shaw J."/>
            <person name="Wu H."/>
            <person name="Hsiao K."/>
            <person name="Chao Y."/>
            <person name="Chu M."/>
            <person name="Cheng C."/>
            <person name="Hour A."/>
            <person name="Lee P."/>
            <person name="Lin S."/>
            <person name="Lin Y."/>
            <person name="Liou J."/>
            <person name="Liu S."/>
            <person name="Hsing Y."/>
            <person name="Raghuvanshi S."/>
            <person name="Mohanty A."/>
            <person name="Bharti A.K."/>
            <person name="Gaur A."/>
            <person name="Gupta V."/>
            <person name="Kumar D."/>
            <person name="Ravi V."/>
            <person name="Vij S."/>
            <person name="Kapur A."/>
            <person name="Khurana P."/>
            <person name="Khurana P."/>
            <person name="Khurana J.P."/>
            <person name="Tyagi A.K."/>
            <person name="Gaikwad K."/>
            <person name="Singh A."/>
            <person name="Dalal V."/>
            <person name="Srivastava S."/>
            <person name="Dixit A."/>
            <person name="Pal A.K."/>
            <person name="Ghazi I.A."/>
            <person name="Yadav M."/>
            <person name="Pandit A."/>
            <person name="Bhargava A."/>
            <person name="Sureshbabu K."/>
            <person name="Batra K."/>
            <person name="Sharma T.R."/>
            <person name="Mohapatra T."/>
            <person name="Singh N.K."/>
            <person name="Messing J."/>
            <person name="Nelson A.B."/>
            <person name="Fuks G."/>
            <person name="Kavchok S."/>
            <person name="Keizer G."/>
            <person name="Linton E."/>
            <person name="Llaca V."/>
            <person name="Song R."/>
            <person name="Tanyolac B."/>
            <person name="Young S."/>
            <person name="Ho-Il K."/>
            <person name="Hahn J.H."/>
            <person name="Sangsakoo G."/>
            <person name="Vanavichit A."/>
            <person name="de Mattos Luiz.A.T."/>
            <person name="Zimmer P.D."/>
            <person name="Malone G."/>
            <person name="Dellagostin O."/>
            <person name="de Oliveira A.C."/>
            <person name="Bevan M."/>
            <person name="Bancroft I."/>
            <person name="Minx P."/>
            <person name="Cordum H."/>
            <person name="Wilson R."/>
            <person name="Cheng Z."/>
            <person name="Jin W."/>
            <person name="Jiang J."/>
            <person name="Leong S.A."/>
            <person name="Iwama H."/>
            <person name="Gojobori T."/>
            <person name="Itoh T."/>
            <person name="Niimura Y."/>
            <person name="Fujii Y."/>
            <person name="Habara T."/>
            <person name="Sakai H."/>
            <person name="Sato Y."/>
            <person name="Wilson G."/>
            <person name="Kumar K."/>
            <person name="McCouch S."/>
            <person name="Juretic N."/>
            <person name="Hoen D."/>
            <person name="Wright S."/>
            <person name="Bruskiewich R."/>
            <person name="Bureau T."/>
            <person name="Miyao A."/>
            <person name="Hirochika H."/>
            <person name="Nishikawa T."/>
            <person name="Kadowaki K."/>
            <person name="Sugiura M."/>
            <person name="Burr B."/>
            <person name="Sasaki T."/>
        </authorList>
    </citation>
    <scope>NUCLEOTIDE SEQUENCE [LARGE SCALE GENOMIC DNA]</scope>
    <source>
        <strain evidence="3">cv. Nipponbare</strain>
    </source>
</reference>
<accession>Q69TD5</accession>
<evidence type="ECO:0000313" key="3">
    <source>
        <dbReference type="Proteomes" id="UP000000763"/>
    </source>
</evidence>
<gene>
    <name evidence="2" type="primary">P0543C04.15</name>
</gene>
<evidence type="ECO:0000313" key="2">
    <source>
        <dbReference type="EMBL" id="BAD35872.1"/>
    </source>
</evidence>
<name>Q69TD5_ORYSJ</name>
<organism evidence="2 3">
    <name type="scientific">Oryza sativa subsp. japonica</name>
    <name type="common">Rice</name>
    <dbReference type="NCBI Taxonomy" id="39947"/>
    <lineage>
        <taxon>Eukaryota</taxon>
        <taxon>Viridiplantae</taxon>
        <taxon>Streptophyta</taxon>
        <taxon>Embryophyta</taxon>
        <taxon>Tracheophyta</taxon>
        <taxon>Spermatophyta</taxon>
        <taxon>Magnoliopsida</taxon>
        <taxon>Liliopsida</taxon>
        <taxon>Poales</taxon>
        <taxon>Poaceae</taxon>
        <taxon>BOP clade</taxon>
        <taxon>Oryzoideae</taxon>
        <taxon>Oryzeae</taxon>
        <taxon>Oryzinae</taxon>
        <taxon>Oryza</taxon>
        <taxon>Oryza sativa</taxon>
    </lineage>
</organism>
<evidence type="ECO:0000256" key="1">
    <source>
        <dbReference type="SAM" id="SignalP"/>
    </source>
</evidence>
<protein>
    <submittedName>
        <fullName evidence="2">Uncharacterized protein</fullName>
    </submittedName>
</protein>